<dbReference type="Gene3D" id="1.10.405.40">
    <property type="match status" value="1"/>
</dbReference>
<organism evidence="8 9">
    <name type="scientific">Desulfonema ishimotonii</name>
    <dbReference type="NCBI Taxonomy" id="45657"/>
    <lineage>
        <taxon>Bacteria</taxon>
        <taxon>Pseudomonadati</taxon>
        <taxon>Thermodesulfobacteriota</taxon>
        <taxon>Desulfobacteria</taxon>
        <taxon>Desulfobacterales</taxon>
        <taxon>Desulfococcaceae</taxon>
        <taxon>Desulfonema</taxon>
    </lineage>
</organism>
<dbReference type="Pfam" id="PF01593">
    <property type="entry name" value="Amino_oxidase"/>
    <property type="match status" value="1"/>
</dbReference>
<evidence type="ECO:0000256" key="4">
    <source>
        <dbReference type="ARBA" id="ARBA00017871"/>
    </source>
</evidence>
<gene>
    <name evidence="8" type="ORF">DENIS_0327</name>
</gene>
<dbReference type="AlphaFoldDB" id="A0A401FQY9"/>
<dbReference type="InterPro" id="IPR050281">
    <property type="entry name" value="Flavin_monoamine_oxidase"/>
</dbReference>
<evidence type="ECO:0000256" key="1">
    <source>
        <dbReference type="ARBA" id="ARBA00004814"/>
    </source>
</evidence>
<dbReference type="InterPro" id="IPR002937">
    <property type="entry name" value="Amino_oxidase"/>
</dbReference>
<dbReference type="GO" id="GO:0001716">
    <property type="term" value="F:L-amino-acid oxidase activity"/>
    <property type="evidence" value="ECO:0007669"/>
    <property type="project" value="TreeGrafter"/>
</dbReference>
<reference evidence="9" key="2">
    <citation type="submission" date="2019-01" db="EMBL/GenBank/DDBJ databases">
        <title>Genome sequence of Desulfonema ishimotonii strain Tokyo 01.</title>
        <authorList>
            <person name="Fukui M."/>
        </authorList>
    </citation>
    <scope>NUCLEOTIDE SEQUENCE [LARGE SCALE GENOMIC DNA]</scope>
    <source>
        <strain evidence="9">Tokyo 01</strain>
    </source>
</reference>
<keyword evidence="5" id="KW-0073">Auxin biosynthesis</keyword>
<evidence type="ECO:0000256" key="2">
    <source>
        <dbReference type="ARBA" id="ARBA00005833"/>
    </source>
</evidence>
<reference evidence="9" key="1">
    <citation type="submission" date="2017-11" db="EMBL/GenBank/DDBJ databases">
        <authorList>
            <person name="Watanabe M."/>
            <person name="Kojima H."/>
        </authorList>
    </citation>
    <scope>NUCLEOTIDE SEQUENCE [LARGE SCALE GENOMIC DNA]</scope>
    <source>
        <strain evidence="9">Tokyo 01</strain>
    </source>
</reference>
<dbReference type="OrthoDB" id="337830at2"/>
<evidence type="ECO:0000256" key="3">
    <source>
        <dbReference type="ARBA" id="ARBA00012535"/>
    </source>
</evidence>
<comment type="pathway">
    <text evidence="1">Plant hormone metabolism; auxin biosynthesis.</text>
</comment>
<dbReference type="EC" id="1.13.12.3" evidence="3"/>
<dbReference type="Gene3D" id="3.90.660.10">
    <property type="match status" value="1"/>
</dbReference>
<comment type="similarity">
    <text evidence="2">Belongs to the tryptophan 2-monooxygenase family.</text>
</comment>
<dbReference type="GO" id="GO:0009851">
    <property type="term" value="P:auxin biosynthetic process"/>
    <property type="evidence" value="ECO:0007669"/>
    <property type="project" value="UniProtKB-KW"/>
</dbReference>
<dbReference type="InterPro" id="IPR036188">
    <property type="entry name" value="FAD/NAD-bd_sf"/>
</dbReference>
<comment type="catalytic activity">
    <reaction evidence="6">
        <text>L-tryptophan + O2 = indole-3-acetamide + CO2 + H2O</text>
        <dbReference type="Rhea" id="RHEA:16165"/>
        <dbReference type="ChEBI" id="CHEBI:15377"/>
        <dbReference type="ChEBI" id="CHEBI:15379"/>
        <dbReference type="ChEBI" id="CHEBI:16031"/>
        <dbReference type="ChEBI" id="CHEBI:16526"/>
        <dbReference type="ChEBI" id="CHEBI:57912"/>
        <dbReference type="EC" id="1.13.12.3"/>
    </reaction>
</comment>
<proteinExistence type="inferred from homology"/>
<accession>A0A401FQY9</accession>
<keyword evidence="9" id="KW-1185">Reference proteome</keyword>
<feature type="domain" description="Amine oxidase" evidence="7">
    <location>
        <begin position="47"/>
        <end position="514"/>
    </location>
</feature>
<dbReference type="PANTHER" id="PTHR10742:SF342">
    <property type="entry name" value="AMINE OXIDASE"/>
    <property type="match status" value="1"/>
</dbReference>
<dbReference type="SUPFAM" id="SSF51905">
    <property type="entry name" value="FAD/NAD(P)-binding domain"/>
    <property type="match status" value="1"/>
</dbReference>
<dbReference type="Gene3D" id="3.50.50.60">
    <property type="entry name" value="FAD/NAD(P)-binding domain"/>
    <property type="match status" value="1"/>
</dbReference>
<dbReference type="RefSeq" id="WP_124326907.1">
    <property type="nucleotide sequence ID" value="NZ_BEXT01000001.1"/>
</dbReference>
<evidence type="ECO:0000313" key="9">
    <source>
        <dbReference type="Proteomes" id="UP000288096"/>
    </source>
</evidence>
<name>A0A401FQY9_9BACT</name>
<protein>
    <recommendedName>
        <fullName evidence="4">Tryptophan 2-monooxygenase</fullName>
        <ecNumber evidence="3">1.13.12.3</ecNumber>
    </recommendedName>
</protein>
<dbReference type="GO" id="GO:0009063">
    <property type="term" value="P:amino acid catabolic process"/>
    <property type="evidence" value="ECO:0007669"/>
    <property type="project" value="TreeGrafter"/>
</dbReference>
<comment type="caution">
    <text evidence="8">The sequence shown here is derived from an EMBL/GenBank/DDBJ whole genome shotgun (WGS) entry which is preliminary data.</text>
</comment>
<dbReference type="EMBL" id="BEXT01000001">
    <property type="protein sequence ID" value="GBC59388.1"/>
    <property type="molecule type" value="Genomic_DNA"/>
</dbReference>
<sequence length="525" mass="58867">MNDTCDPWQIPEHPFDYAKLIRHPDGIGHIPEKKQGAKIAVIGAGCAGLCAAYELMKTGLHPVIYESAKHPDGTPRIGGRCYTYRFPGDPEAFAELGAMRFPPVHRLLTTYMDRFGIDYSRPFPDPLVVPTVLWFEGKKHFIPVGGPLPPEIRKASDAWRRLAAPLANQMIRVWNTPALREKQWKTFAEQYADKSFYQVLREQGLSRKEIRYFGSLGLGTGGFDSLFPISFLEILRIVVCKWEVGQRLIRGGTDQIPLGFWKRPRYCRHGGRQSVSLLNKDTLRPAVREIYTPCDPAEPVLITDDTGKREPYDAVIVTCSLRALETGIRVNRRTFSDPVWTALQNIHMVSSGKVFVRTRTAFWKKQPPESTLNCTITDEITRGTYLFDFENTPSGVICLSYTWEDASLKLSGPDADARVSKSLEVLARIYGKDLISREVAEAVSFSWENADGYNGAFKLTYPGQYEYQKILCRQPLSPEPESRNGVFLAGDSVSWAGGWVEGALQSGLNAAMGVIRKIGGRVHSD</sequence>
<dbReference type="PANTHER" id="PTHR10742">
    <property type="entry name" value="FLAVIN MONOAMINE OXIDASE"/>
    <property type="match status" value="1"/>
</dbReference>
<evidence type="ECO:0000259" key="7">
    <source>
        <dbReference type="Pfam" id="PF01593"/>
    </source>
</evidence>
<evidence type="ECO:0000256" key="5">
    <source>
        <dbReference type="ARBA" id="ARBA00023070"/>
    </source>
</evidence>
<dbReference type="GO" id="GO:0050361">
    <property type="term" value="F:tryptophan 2-monooxygenase activity"/>
    <property type="evidence" value="ECO:0007669"/>
    <property type="project" value="UniProtKB-EC"/>
</dbReference>
<dbReference type="Proteomes" id="UP000288096">
    <property type="component" value="Unassembled WGS sequence"/>
</dbReference>
<evidence type="ECO:0000256" key="6">
    <source>
        <dbReference type="ARBA" id="ARBA00047321"/>
    </source>
</evidence>
<evidence type="ECO:0000313" key="8">
    <source>
        <dbReference type="EMBL" id="GBC59388.1"/>
    </source>
</evidence>
<dbReference type="SUPFAM" id="SSF54373">
    <property type="entry name" value="FAD-linked reductases, C-terminal domain"/>
    <property type="match status" value="1"/>
</dbReference>